<gene>
    <name evidence="1" type="ORF">BO66DRAFT_146728</name>
</gene>
<reference evidence="1" key="1">
    <citation type="submission" date="2018-02" db="EMBL/GenBank/DDBJ databases">
        <title>The genomes of Aspergillus section Nigri reveals drivers in fungal speciation.</title>
        <authorList>
            <consortium name="DOE Joint Genome Institute"/>
            <person name="Vesth T.C."/>
            <person name="Nybo J."/>
            <person name="Theobald S."/>
            <person name="Brandl J."/>
            <person name="Frisvad J.C."/>
            <person name="Nielsen K.F."/>
            <person name="Lyhne E.K."/>
            <person name="Kogle M.E."/>
            <person name="Kuo A."/>
            <person name="Riley R."/>
            <person name="Clum A."/>
            <person name="Nolan M."/>
            <person name="Lipzen A."/>
            <person name="Salamov A."/>
            <person name="Henrissat B."/>
            <person name="Wiebenga A."/>
            <person name="De vries R.P."/>
            <person name="Grigoriev I.V."/>
            <person name="Mortensen U.H."/>
            <person name="Andersen M.R."/>
            <person name="Baker S.E."/>
        </authorList>
    </citation>
    <scope>NUCLEOTIDE SEQUENCE</scope>
    <source>
        <strain evidence="1">CBS 121060</strain>
    </source>
</reference>
<name>A0ACD1HLM1_9EURO</name>
<proteinExistence type="predicted"/>
<dbReference type="Proteomes" id="UP000249661">
    <property type="component" value="Unassembled WGS sequence"/>
</dbReference>
<dbReference type="EMBL" id="KZ824936">
    <property type="protein sequence ID" value="RAH74329.1"/>
    <property type="molecule type" value="Genomic_DNA"/>
</dbReference>
<protein>
    <submittedName>
        <fullName evidence="1">Uncharacterized protein</fullName>
    </submittedName>
</protein>
<evidence type="ECO:0000313" key="1">
    <source>
        <dbReference type="EMBL" id="RAH74329.1"/>
    </source>
</evidence>
<evidence type="ECO:0000313" key="2">
    <source>
        <dbReference type="Proteomes" id="UP000249661"/>
    </source>
</evidence>
<keyword evidence="2" id="KW-1185">Reference proteome</keyword>
<accession>A0ACD1HLM1</accession>
<organism evidence="1 2">
    <name type="scientific">Aspergillus aculeatinus CBS 121060</name>
    <dbReference type="NCBI Taxonomy" id="1448322"/>
    <lineage>
        <taxon>Eukaryota</taxon>
        <taxon>Fungi</taxon>
        <taxon>Dikarya</taxon>
        <taxon>Ascomycota</taxon>
        <taxon>Pezizomycotina</taxon>
        <taxon>Eurotiomycetes</taxon>
        <taxon>Eurotiomycetidae</taxon>
        <taxon>Eurotiales</taxon>
        <taxon>Aspergillaceae</taxon>
        <taxon>Aspergillus</taxon>
        <taxon>Aspergillus subgen. Circumdati</taxon>
    </lineage>
</organism>
<sequence length="69" mass="7487">MTGHGRGQPWLATQIDLTPCSACFCLFLYIFTLLTDYIPPKTGPALCRCNDLLAGATEDAAQRSHLTVS</sequence>